<name>A0ABP7GM27_9MICO</name>
<dbReference type="EMBL" id="BAABAF010000007">
    <property type="protein sequence ID" value="GAA3767196.1"/>
    <property type="molecule type" value="Genomic_DNA"/>
</dbReference>
<dbReference type="Proteomes" id="UP001500540">
    <property type="component" value="Unassembled WGS sequence"/>
</dbReference>
<comment type="caution">
    <text evidence="1">The sequence shown here is derived from an EMBL/GenBank/DDBJ whole genome shotgun (WGS) entry which is preliminary data.</text>
</comment>
<protein>
    <recommendedName>
        <fullName evidence="3">DUF2255 family protein</fullName>
    </recommendedName>
</protein>
<reference evidence="2" key="1">
    <citation type="journal article" date="2019" name="Int. J. Syst. Evol. Microbiol.">
        <title>The Global Catalogue of Microorganisms (GCM) 10K type strain sequencing project: providing services to taxonomists for standard genome sequencing and annotation.</title>
        <authorList>
            <consortium name="The Broad Institute Genomics Platform"/>
            <consortium name="The Broad Institute Genome Sequencing Center for Infectious Disease"/>
            <person name="Wu L."/>
            <person name="Ma J."/>
        </authorList>
    </citation>
    <scope>NUCLEOTIDE SEQUENCE [LARGE SCALE GENOMIC DNA]</scope>
    <source>
        <strain evidence="2">JCM 16950</strain>
    </source>
</reference>
<dbReference type="InterPro" id="IPR016888">
    <property type="entry name" value="UCP028498"/>
</dbReference>
<evidence type="ECO:0000313" key="1">
    <source>
        <dbReference type="EMBL" id="GAA3767196.1"/>
    </source>
</evidence>
<keyword evidence="2" id="KW-1185">Reference proteome</keyword>
<dbReference type="Pfam" id="PF10012">
    <property type="entry name" value="DUF2255"/>
    <property type="match status" value="1"/>
</dbReference>
<organism evidence="1 2">
    <name type="scientific">Microbacterium kribbense</name>
    <dbReference type="NCBI Taxonomy" id="433645"/>
    <lineage>
        <taxon>Bacteria</taxon>
        <taxon>Bacillati</taxon>
        <taxon>Actinomycetota</taxon>
        <taxon>Actinomycetes</taxon>
        <taxon>Micrococcales</taxon>
        <taxon>Microbacteriaceae</taxon>
        <taxon>Microbacterium</taxon>
    </lineage>
</organism>
<gene>
    <name evidence="1" type="ORF">GCM10022240_19490</name>
</gene>
<sequence length="138" mass="14610">MGFDDIVQALDETAVVAVVTSTPGGKKVATPIWAMVIDGVPYVRSVYGADAAWYRHVVSGRPVEFVLGDGSLAERDRTAALELARAQVSTVYVPVDDGVQGDIDDELRRKYAGQPSSVAAMLTDAARSCTLRIEPAAG</sequence>
<dbReference type="SUPFAM" id="SSF50475">
    <property type="entry name" value="FMN-binding split barrel"/>
    <property type="match status" value="1"/>
</dbReference>
<proteinExistence type="predicted"/>
<evidence type="ECO:0000313" key="2">
    <source>
        <dbReference type="Proteomes" id="UP001500540"/>
    </source>
</evidence>
<evidence type="ECO:0008006" key="3">
    <source>
        <dbReference type="Google" id="ProtNLM"/>
    </source>
</evidence>
<accession>A0ABP7GM27</accession>
<dbReference type="RefSeq" id="WP_344783039.1">
    <property type="nucleotide sequence ID" value="NZ_BAABAF010000007.1"/>
</dbReference>